<proteinExistence type="predicted"/>
<dbReference type="Proteomes" id="UP000462055">
    <property type="component" value="Unassembled WGS sequence"/>
</dbReference>
<comment type="caution">
    <text evidence="1">The sequence shown here is derived from an EMBL/GenBank/DDBJ whole genome shotgun (WGS) entry which is preliminary data.</text>
</comment>
<protein>
    <submittedName>
        <fullName evidence="1">Uncharacterized protein</fullName>
    </submittedName>
</protein>
<gene>
    <name evidence="1" type="ORF">F8568_045580</name>
</gene>
<dbReference type="EMBL" id="WBMS02000077">
    <property type="protein sequence ID" value="MWA07474.1"/>
    <property type="molecule type" value="Genomic_DNA"/>
</dbReference>
<accession>A0A6I4MU63</accession>
<keyword evidence="2" id="KW-1185">Reference proteome</keyword>
<name>A0A6I4MU63_9ACTN</name>
<evidence type="ECO:0000313" key="1">
    <source>
        <dbReference type="EMBL" id="MWA07474.1"/>
    </source>
</evidence>
<dbReference type="AlphaFoldDB" id="A0A6I4MU63"/>
<sequence length="80" mass="9142">MLFAIVAGGILVYAVVDLVRAAIRRRRARRAALARPRLWNEPEALTAAELERLAGAEPEALMWTEDDQRWLESRRISLRS</sequence>
<dbReference type="RefSeq" id="WP_151600414.1">
    <property type="nucleotide sequence ID" value="NZ_WBMS02000077.1"/>
</dbReference>
<evidence type="ECO:0000313" key="2">
    <source>
        <dbReference type="Proteomes" id="UP000462055"/>
    </source>
</evidence>
<reference evidence="1" key="1">
    <citation type="submission" date="2019-12" db="EMBL/GenBank/DDBJ databases">
        <title>Actinomadura physcomitrii sp. nov., a novel actinomycete isolated from moss [Physcomitrium sphaericum (Ludw) Fuernr].</title>
        <authorList>
            <person name="Zhuang X."/>
        </authorList>
    </citation>
    <scope>NUCLEOTIDE SEQUENCE [LARGE SCALE GENOMIC DNA]</scope>
    <source>
        <strain evidence="1">LD22</strain>
    </source>
</reference>
<organism evidence="1 2">
    <name type="scientific">Actinomadura physcomitrii</name>
    <dbReference type="NCBI Taxonomy" id="2650748"/>
    <lineage>
        <taxon>Bacteria</taxon>
        <taxon>Bacillati</taxon>
        <taxon>Actinomycetota</taxon>
        <taxon>Actinomycetes</taxon>
        <taxon>Streptosporangiales</taxon>
        <taxon>Thermomonosporaceae</taxon>
        <taxon>Actinomadura</taxon>
    </lineage>
</organism>